<dbReference type="EMBL" id="CP147711">
    <property type="protein sequence ID" value="WXC78643.1"/>
    <property type="molecule type" value="Genomic_DNA"/>
</dbReference>
<accession>A0ABZ2NUP4</accession>
<proteinExistence type="predicted"/>
<reference evidence="1" key="1">
    <citation type="journal article" date="2021" name="Int. J. Syst. Evol. Microbiol.">
        <title>Bradyrhizobium septentrionale sp. nov. (sv. septentrionale) and Bradyrhizobium quebecense sp. nov. (sv. septentrionale) associated with legumes native to Canada possess rearranged symbiosis genes and numerous insertion sequences.</title>
        <authorList>
            <person name="Bromfield E.S.P."/>
            <person name="Cloutier S."/>
        </authorList>
    </citation>
    <scope>NUCLEOTIDE SEQUENCE</scope>
    <source>
        <strain evidence="1">5S5</strain>
    </source>
</reference>
<evidence type="ECO:0000313" key="2">
    <source>
        <dbReference type="Proteomes" id="UP001432046"/>
    </source>
</evidence>
<name>A0ABZ2NUP4_9BRAD</name>
<dbReference type="Proteomes" id="UP001432046">
    <property type="component" value="Chromosome"/>
</dbReference>
<reference evidence="1" key="2">
    <citation type="submission" date="2024-03" db="EMBL/GenBank/DDBJ databases">
        <authorList>
            <person name="Bromfield E.S.P."/>
            <person name="Cloutier S."/>
        </authorList>
    </citation>
    <scope>NUCLEOTIDE SEQUENCE</scope>
    <source>
        <strain evidence="1">5S5</strain>
    </source>
</reference>
<dbReference type="RefSeq" id="WP_338028983.1">
    <property type="nucleotide sequence ID" value="NZ_CP088285.1"/>
</dbReference>
<sequence length="154" mass="16366">MSDGNVDPVAIEVTVLADDHVTEVEPDPQLELTAVRGKLILHLNRASRSGQGTGELRERAVTRRLDQAAAVAGVAGLDHLAPEPLELGVGGFPRSLHQRGITDNVCGQDGQLTAVESDPRAKPAPSTQGLSADIKSHQWAAPPADFLLNWLFGR</sequence>
<organism evidence="1 2">
    <name type="scientific">Bradyrhizobium septentrionale</name>
    <dbReference type="NCBI Taxonomy" id="1404411"/>
    <lineage>
        <taxon>Bacteria</taxon>
        <taxon>Pseudomonadati</taxon>
        <taxon>Pseudomonadota</taxon>
        <taxon>Alphaproteobacteria</taxon>
        <taxon>Hyphomicrobiales</taxon>
        <taxon>Nitrobacteraceae</taxon>
        <taxon>Bradyrhizobium</taxon>
    </lineage>
</organism>
<gene>
    <name evidence="1" type="ORF">WDK88_35540</name>
</gene>
<protein>
    <submittedName>
        <fullName evidence="1">Uncharacterized protein</fullName>
    </submittedName>
</protein>
<keyword evidence="2" id="KW-1185">Reference proteome</keyword>
<evidence type="ECO:0000313" key="1">
    <source>
        <dbReference type="EMBL" id="WXC78643.1"/>
    </source>
</evidence>